<organism evidence="1 2">
    <name type="scientific">Photobacterium aquimaris</name>
    <dbReference type="NCBI Taxonomy" id="512643"/>
    <lineage>
        <taxon>Bacteria</taxon>
        <taxon>Pseudomonadati</taxon>
        <taxon>Pseudomonadota</taxon>
        <taxon>Gammaproteobacteria</taxon>
        <taxon>Vibrionales</taxon>
        <taxon>Vibrionaceae</taxon>
        <taxon>Photobacterium</taxon>
    </lineage>
</organism>
<reference evidence="1 2" key="1">
    <citation type="submission" date="2018-03" db="EMBL/GenBank/DDBJ databases">
        <title>Whole genome sequencing of Histamine producing bacteria.</title>
        <authorList>
            <person name="Butler K."/>
        </authorList>
    </citation>
    <scope>NUCLEOTIDE SEQUENCE [LARGE SCALE GENOMIC DNA]</scope>
    <source>
        <strain evidence="1 2">DSM 23343</strain>
    </source>
</reference>
<protein>
    <submittedName>
        <fullName evidence="1">TIGR03899 family protein</fullName>
    </submittedName>
</protein>
<comment type="caution">
    <text evidence="1">The sequence shown here is derived from an EMBL/GenBank/DDBJ whole genome shotgun (WGS) entry which is preliminary data.</text>
</comment>
<name>A0A2T3HZ44_9GAMM</name>
<accession>A0A2T3HZ44</accession>
<evidence type="ECO:0000313" key="2">
    <source>
        <dbReference type="Proteomes" id="UP000241858"/>
    </source>
</evidence>
<evidence type="ECO:0000313" key="1">
    <source>
        <dbReference type="EMBL" id="PSU06004.1"/>
    </source>
</evidence>
<dbReference type="NCBIfam" id="TIGR03899">
    <property type="entry name" value="TIGR03899 family protein"/>
    <property type="match status" value="1"/>
</dbReference>
<dbReference type="Pfam" id="PF10987">
    <property type="entry name" value="DUF2806"/>
    <property type="match status" value="1"/>
</dbReference>
<sequence>MAAINSGLIVNRHFTMTSTQQTLKNTLEKRPLTNSKSRAHSLAQYFGYDYLINSNHNNLSPAERYLHSQQLQYQREQQNIEKIFKLTYDECKNEATTDPDQDWLVRFIKMAKQVYSPSMQILWARILKKELILPGSTSLNTLTVLITMTQKETLLFQRVISVCCQLGKKNNKVIITSIKIPSRFIQLGKKIKHYPIVYDRYNLPYSSIIILMDLGLILKTEFESSTIDHTMQFHLHLQNTHYSLNCHNKNTSLTYYRLSPIGQEIASLIEYKNNSEFQAYLLEILSQQFTVTTG</sequence>
<proteinExistence type="predicted"/>
<dbReference type="Proteomes" id="UP000241858">
    <property type="component" value="Unassembled WGS sequence"/>
</dbReference>
<dbReference type="InterPro" id="IPR021254">
    <property type="entry name" value="DUF2806"/>
</dbReference>
<dbReference type="AlphaFoldDB" id="A0A2T3HZ44"/>
<dbReference type="EMBL" id="PYLY01000012">
    <property type="protein sequence ID" value="PSU06004.1"/>
    <property type="molecule type" value="Genomic_DNA"/>
</dbReference>
<dbReference type="RefSeq" id="WP_060998480.1">
    <property type="nucleotide sequence ID" value="NZ_LZFB01000019.1"/>
</dbReference>
<gene>
    <name evidence="1" type="ORF">C0W81_08120</name>
</gene>